<keyword evidence="4" id="KW-1185">Reference proteome</keyword>
<evidence type="ECO:0000313" key="4">
    <source>
        <dbReference type="Proteomes" id="UP000520011"/>
    </source>
</evidence>
<dbReference type="Pfam" id="PF00394">
    <property type="entry name" value="Cu-oxidase"/>
    <property type="match status" value="1"/>
</dbReference>
<reference evidence="3 4" key="1">
    <citation type="submission" date="2020-08" db="EMBL/GenBank/DDBJ databases">
        <title>Genomic Encyclopedia of Type Strains, Phase IV (KMG-IV): sequencing the most valuable type-strain genomes for metagenomic binning, comparative biology and taxonomic classification.</title>
        <authorList>
            <person name="Goeker M."/>
        </authorList>
    </citation>
    <scope>NUCLEOTIDE SEQUENCE [LARGE SCALE GENOMIC DNA]</scope>
    <source>
        <strain evidence="3 4">DSM 16325</strain>
    </source>
</reference>
<sequence>MAQYGNMDDMDRGDHGNMNNDASAPSHAEMMSMMYDTLIINGKASPAIENIQMSKGDIIKLRFINTGLFTQVIGIARREFKVIHYDGQPINKPELISIAAIRAAPAVEIQILVQLKRNLIWYWEQMMVVRHSRLTANKCRIKTFKA</sequence>
<dbReference type="AlphaFoldDB" id="A0A7W8INX3"/>
<comment type="caution">
    <text evidence="3">The sequence shown here is derived from an EMBL/GenBank/DDBJ whole genome shotgun (WGS) entry which is preliminary data.</text>
</comment>
<dbReference type="SUPFAM" id="SSF49503">
    <property type="entry name" value="Cupredoxins"/>
    <property type="match status" value="1"/>
</dbReference>
<evidence type="ECO:0000256" key="1">
    <source>
        <dbReference type="SAM" id="MobiDB-lite"/>
    </source>
</evidence>
<evidence type="ECO:0000313" key="3">
    <source>
        <dbReference type="EMBL" id="MBB5323341.1"/>
    </source>
</evidence>
<proteinExistence type="predicted"/>
<feature type="region of interest" description="Disordered" evidence="1">
    <location>
        <begin position="1"/>
        <end position="23"/>
    </location>
</feature>
<protein>
    <submittedName>
        <fullName evidence="3">FtsP/CotA-like multicopper oxidase with cupredoxin domain</fullName>
    </submittedName>
</protein>
<accession>A0A7W8INX3</accession>
<dbReference type="RefSeq" id="WP_246363685.1">
    <property type="nucleotide sequence ID" value="NZ_JACHEP010000001.1"/>
</dbReference>
<dbReference type="InterPro" id="IPR008972">
    <property type="entry name" value="Cupredoxin"/>
</dbReference>
<dbReference type="EMBL" id="JACHEP010000001">
    <property type="protein sequence ID" value="MBB5323341.1"/>
    <property type="molecule type" value="Genomic_DNA"/>
</dbReference>
<dbReference type="InterPro" id="IPR001117">
    <property type="entry name" value="Cu-oxidase_2nd"/>
</dbReference>
<evidence type="ECO:0000259" key="2">
    <source>
        <dbReference type="Pfam" id="PF00394"/>
    </source>
</evidence>
<feature type="domain" description="Plastocyanin-like" evidence="2">
    <location>
        <begin position="18"/>
        <end position="118"/>
    </location>
</feature>
<organism evidence="3 4">
    <name type="scientific">Anoxybacteroides tepidamans</name>
    <dbReference type="NCBI Taxonomy" id="265948"/>
    <lineage>
        <taxon>Bacteria</taxon>
        <taxon>Bacillati</taxon>
        <taxon>Bacillota</taxon>
        <taxon>Bacilli</taxon>
        <taxon>Bacillales</taxon>
        <taxon>Anoxybacillaceae</taxon>
        <taxon>Anoxybacteroides</taxon>
    </lineage>
</organism>
<gene>
    <name evidence="3" type="ORF">HNQ34_000418</name>
</gene>
<dbReference type="Proteomes" id="UP000520011">
    <property type="component" value="Unassembled WGS sequence"/>
</dbReference>
<dbReference type="Gene3D" id="2.60.40.420">
    <property type="entry name" value="Cupredoxins - blue copper proteins"/>
    <property type="match status" value="1"/>
</dbReference>
<name>A0A7W8INX3_9BACL</name>